<evidence type="ECO:0000256" key="1">
    <source>
        <dbReference type="ARBA" id="ARBA00010617"/>
    </source>
</evidence>
<evidence type="ECO:0000313" key="3">
    <source>
        <dbReference type="Proteomes" id="UP001374803"/>
    </source>
</evidence>
<dbReference type="InterPro" id="IPR036396">
    <property type="entry name" value="Cyt_P450_sf"/>
</dbReference>
<reference evidence="2" key="1">
    <citation type="submission" date="2021-12" db="EMBL/GenBank/DDBJ databases">
        <title>Discovery of the Pendulisporaceae a myxobacterial family with distinct sporulation behavior and unique specialized metabolism.</title>
        <authorList>
            <person name="Garcia R."/>
            <person name="Popoff A."/>
            <person name="Bader C.D."/>
            <person name="Loehr J."/>
            <person name="Walesch S."/>
            <person name="Walt C."/>
            <person name="Boldt J."/>
            <person name="Bunk B."/>
            <person name="Haeckl F.J.F.P.J."/>
            <person name="Gunesch A.P."/>
            <person name="Birkelbach J."/>
            <person name="Nuebel U."/>
            <person name="Pietschmann T."/>
            <person name="Bach T."/>
            <person name="Mueller R."/>
        </authorList>
    </citation>
    <scope>NUCLEOTIDE SEQUENCE</scope>
    <source>
        <strain evidence="2">MSr11367</strain>
    </source>
</reference>
<comment type="similarity">
    <text evidence="1">Belongs to the cytochrome P450 family.</text>
</comment>
<organism evidence="2 3">
    <name type="scientific">Pendulispora rubella</name>
    <dbReference type="NCBI Taxonomy" id="2741070"/>
    <lineage>
        <taxon>Bacteria</taxon>
        <taxon>Pseudomonadati</taxon>
        <taxon>Myxococcota</taxon>
        <taxon>Myxococcia</taxon>
        <taxon>Myxococcales</taxon>
        <taxon>Sorangiineae</taxon>
        <taxon>Pendulisporaceae</taxon>
        <taxon>Pendulispora</taxon>
    </lineage>
</organism>
<evidence type="ECO:0000313" key="2">
    <source>
        <dbReference type="EMBL" id="WXB04358.1"/>
    </source>
</evidence>
<accession>A0ABZ2L089</accession>
<dbReference type="EMBL" id="CP089983">
    <property type="protein sequence ID" value="WXB04358.1"/>
    <property type="molecule type" value="Genomic_DNA"/>
</dbReference>
<dbReference type="Gene3D" id="1.10.630.10">
    <property type="entry name" value="Cytochrome P450"/>
    <property type="match status" value="1"/>
</dbReference>
<dbReference type="RefSeq" id="WP_394833997.1">
    <property type="nucleotide sequence ID" value="NZ_CP089929.1"/>
</dbReference>
<name>A0ABZ2L089_9BACT</name>
<dbReference type="PANTHER" id="PTHR46696:SF6">
    <property type="entry name" value="P450, PUTATIVE (EUROFUNG)-RELATED"/>
    <property type="match status" value="1"/>
</dbReference>
<keyword evidence="3" id="KW-1185">Reference proteome</keyword>
<dbReference type="Proteomes" id="UP001374803">
    <property type="component" value="Chromosome"/>
</dbReference>
<dbReference type="InterPro" id="IPR001128">
    <property type="entry name" value="Cyt_P450"/>
</dbReference>
<sequence>MKNPMMQTKAFSHPSNAVSSGPTCPFPHAADGMTQTPDAVARAAGVAPSAYGTRRPVRKEGGLVRRAINAGSYLGILALKPLKIYAYRTRFTFIKRAILEVTTPIDWSLIFLNIQNPTMLLHEKAYGGNFLFGKGVMVIDHRQTEEEIAKPAPRCNDFMGVSFATSDSITFATNTASVNQCPPARSVTRDYIETKIFKPEVRAIELDYGKIRADCAEILSEWKRADDMATMFGIRGAATRILLKVLSGKTIPKKEADEVTHEYIRRFLEASLFSRYATFMNGLLGTHESMRRNVYQRLRDDGFDGILIEMVMFAGMFSVGSIVMRCVEDIQRFEIRYDELTYEEKRNFVIEAQRLFPTVTTVHRILEKDEVVKIGRKPIKLQVGDQIVYPFACSNRDPSQFHDPEMLRLDRPREEYDKVLSWSKGPHGCPARDLSITVVVNMLDTLAERYDLSELKIFNMQI</sequence>
<protein>
    <submittedName>
        <fullName evidence="2">Cytochrome P450</fullName>
    </submittedName>
</protein>
<dbReference type="SUPFAM" id="SSF48264">
    <property type="entry name" value="Cytochrome P450"/>
    <property type="match status" value="1"/>
</dbReference>
<gene>
    <name evidence="2" type="ORF">LVJ94_46580</name>
</gene>
<dbReference type="Pfam" id="PF00067">
    <property type="entry name" value="p450"/>
    <property type="match status" value="1"/>
</dbReference>
<dbReference type="PANTHER" id="PTHR46696">
    <property type="entry name" value="P450, PUTATIVE (EUROFUNG)-RELATED"/>
    <property type="match status" value="1"/>
</dbReference>
<proteinExistence type="inferred from homology"/>